<feature type="transmembrane region" description="Helical" evidence="6">
    <location>
        <begin position="406"/>
        <end position="424"/>
    </location>
</feature>
<sequence>MMWRIRRKKDKKKKQSVLKQSKQEQDPLYNHIADNENQLRSIYQDCSDVVFHPFSIGGKHQALLIYIDGLSNTEEIDDSVLSPLMTATGNDQEQQVDKLIKNTVAVSETKAVKTFSDCIQAISTGKPVVLADNSQTGFSLGLSKWEKRSVESPEAEKMIRGPREGFVETLTVNTSMLRRRIRSPKLKMQSMEIGRYTKTNVMVTFVEGIVDKTLVEEVTNRLNRIDIDGVLESGVIEEFIEDDPHSPFPQTLATERPDIVTSNLLDGRVAILIDGTPFSLIVPTTLYTLLQAGEDYYRRYLMSTAIRWLRYLFLVISLLLPSLYVAVLTYHQEMLPTSLLISMAAAREQIPFPALVEVLMMEITFEALREAGVRLPNQVGSAVSIVGALVIGEAAVSAGIVSAPMVIVVAITGIASFTIPRYSAATAIRMLRFPMILLAGTLGLLGIMLGIIMIIVHLATLRSFGEPYLSPMAPMQFNEMKDTLMRAPWWKLNKRPRLTGESNEYRQSPSQKPSPIRGKE</sequence>
<evidence type="ECO:0000256" key="1">
    <source>
        <dbReference type="ARBA" id="ARBA00004141"/>
    </source>
</evidence>
<feature type="compositionally biased region" description="Polar residues" evidence="5">
    <location>
        <begin position="500"/>
        <end position="513"/>
    </location>
</feature>
<evidence type="ECO:0000256" key="6">
    <source>
        <dbReference type="SAM" id="Phobius"/>
    </source>
</evidence>
<evidence type="ECO:0000256" key="2">
    <source>
        <dbReference type="ARBA" id="ARBA00005278"/>
    </source>
</evidence>
<dbReference type="GO" id="GO:0005886">
    <property type="term" value="C:plasma membrane"/>
    <property type="evidence" value="ECO:0007669"/>
    <property type="project" value="UniProtKB-SubCell"/>
</dbReference>
<dbReference type="PIRSF" id="PIRSF005690">
    <property type="entry name" value="GerBA"/>
    <property type="match status" value="1"/>
</dbReference>
<keyword evidence="6" id="KW-1133">Transmembrane helix</keyword>
<evidence type="ECO:0000256" key="5">
    <source>
        <dbReference type="SAM" id="MobiDB-lite"/>
    </source>
</evidence>
<evidence type="ECO:0000256" key="4">
    <source>
        <dbReference type="PIRNR" id="PIRNR005690"/>
    </source>
</evidence>
<evidence type="ECO:0000313" key="7">
    <source>
        <dbReference type="EMBL" id="TRM12015.1"/>
    </source>
</evidence>
<feature type="region of interest" description="Disordered" evidence="5">
    <location>
        <begin position="500"/>
        <end position="520"/>
    </location>
</feature>
<organism evidence="7 8">
    <name type="scientific">Lentibacillus cibarius</name>
    <dbReference type="NCBI Taxonomy" id="2583219"/>
    <lineage>
        <taxon>Bacteria</taxon>
        <taxon>Bacillati</taxon>
        <taxon>Bacillota</taxon>
        <taxon>Bacilli</taxon>
        <taxon>Bacillales</taxon>
        <taxon>Bacillaceae</taxon>
        <taxon>Lentibacillus</taxon>
    </lineage>
</organism>
<keyword evidence="8" id="KW-1185">Reference proteome</keyword>
<feature type="compositionally biased region" description="Basic residues" evidence="5">
    <location>
        <begin position="1"/>
        <end position="16"/>
    </location>
</feature>
<proteinExistence type="inferred from homology"/>
<comment type="subcellular location">
    <subcellularLocation>
        <location evidence="4">Cell membrane</location>
    </subcellularLocation>
    <subcellularLocation>
        <location evidence="1">Membrane</location>
        <topology evidence="1">Multi-pass membrane protein</topology>
    </subcellularLocation>
</comment>
<dbReference type="PANTHER" id="PTHR22550">
    <property type="entry name" value="SPORE GERMINATION PROTEIN"/>
    <property type="match status" value="1"/>
</dbReference>
<dbReference type="InterPro" id="IPR050768">
    <property type="entry name" value="UPF0353/GerABKA_families"/>
</dbReference>
<dbReference type="InterPro" id="IPR004995">
    <property type="entry name" value="Spore_Ger"/>
</dbReference>
<evidence type="ECO:0000256" key="3">
    <source>
        <dbReference type="ARBA" id="ARBA00023136"/>
    </source>
</evidence>
<name>A0A549YJF6_9BACI</name>
<dbReference type="Proteomes" id="UP000319280">
    <property type="component" value="Unassembled WGS sequence"/>
</dbReference>
<comment type="caution">
    <text evidence="7">The sequence shown here is derived from an EMBL/GenBank/DDBJ whole genome shotgun (WGS) entry which is preliminary data.</text>
</comment>
<dbReference type="PANTHER" id="PTHR22550:SF5">
    <property type="entry name" value="LEUCINE ZIPPER PROTEIN 4"/>
    <property type="match status" value="1"/>
</dbReference>
<comment type="similarity">
    <text evidence="2 4">Belongs to the GerABKA family.</text>
</comment>
<accession>A0A549YJF6</accession>
<keyword evidence="3 4" id="KW-0472">Membrane</keyword>
<dbReference type="AlphaFoldDB" id="A0A549YJF6"/>
<feature type="region of interest" description="Disordered" evidence="5">
    <location>
        <begin position="1"/>
        <end position="26"/>
    </location>
</feature>
<dbReference type="GO" id="GO:0009847">
    <property type="term" value="P:spore germination"/>
    <property type="evidence" value="ECO:0007669"/>
    <property type="project" value="UniProtKB-UniRule"/>
</dbReference>
<reference evidence="7 8" key="1">
    <citation type="submission" date="2019-07" db="EMBL/GenBank/DDBJ databases">
        <title>Genomic analysis of Lentibacillus sp. NKC851-2.</title>
        <authorList>
            <person name="Oh Y.J."/>
        </authorList>
    </citation>
    <scope>NUCLEOTIDE SEQUENCE [LARGE SCALE GENOMIC DNA]</scope>
    <source>
        <strain evidence="7 8">NKC851-2</strain>
    </source>
</reference>
<feature type="transmembrane region" description="Helical" evidence="6">
    <location>
        <begin position="308"/>
        <end position="330"/>
    </location>
</feature>
<gene>
    <name evidence="7" type="ORF">FH966_10145</name>
</gene>
<protein>
    <submittedName>
        <fullName evidence="7">Spore germination protein</fullName>
    </submittedName>
</protein>
<keyword evidence="6" id="KW-0812">Transmembrane</keyword>
<evidence type="ECO:0000313" key="8">
    <source>
        <dbReference type="Proteomes" id="UP000319280"/>
    </source>
</evidence>
<feature type="transmembrane region" description="Helical" evidence="6">
    <location>
        <begin position="436"/>
        <end position="459"/>
    </location>
</feature>
<dbReference type="EMBL" id="VJMZ01000001">
    <property type="protein sequence ID" value="TRM12015.1"/>
    <property type="molecule type" value="Genomic_DNA"/>
</dbReference>
<dbReference type="Pfam" id="PF03323">
    <property type="entry name" value="GerA"/>
    <property type="match status" value="1"/>
</dbReference>